<keyword evidence="5" id="KW-0808">Transferase</keyword>
<evidence type="ECO:0000259" key="11">
    <source>
        <dbReference type="PROSITE" id="PS50109"/>
    </source>
</evidence>
<keyword evidence="9" id="KW-0902">Two-component regulatory system</keyword>
<comment type="caution">
    <text evidence="12">The sequence shown here is derived from an EMBL/GenBank/DDBJ whole genome shotgun (WGS) entry which is preliminary data.</text>
</comment>
<evidence type="ECO:0000256" key="2">
    <source>
        <dbReference type="ARBA" id="ARBA00004370"/>
    </source>
</evidence>
<dbReference type="InterPro" id="IPR003594">
    <property type="entry name" value="HATPase_dom"/>
</dbReference>
<evidence type="ECO:0000256" key="4">
    <source>
        <dbReference type="ARBA" id="ARBA00022553"/>
    </source>
</evidence>
<dbReference type="Gene3D" id="1.10.287.130">
    <property type="match status" value="1"/>
</dbReference>
<keyword evidence="10" id="KW-0472">Membrane</keyword>
<dbReference type="GO" id="GO:0000156">
    <property type="term" value="F:phosphorelay response regulator activity"/>
    <property type="evidence" value="ECO:0007669"/>
    <property type="project" value="TreeGrafter"/>
</dbReference>
<dbReference type="RefSeq" id="WP_049668182.1">
    <property type="nucleotide sequence ID" value="NZ_LFXJ01000010.1"/>
</dbReference>
<dbReference type="InterPro" id="IPR036890">
    <property type="entry name" value="HATPase_C_sf"/>
</dbReference>
<dbReference type="GO" id="GO:0000155">
    <property type="term" value="F:phosphorelay sensor kinase activity"/>
    <property type="evidence" value="ECO:0007669"/>
    <property type="project" value="InterPro"/>
</dbReference>
<dbReference type="Gene3D" id="3.30.565.10">
    <property type="entry name" value="Histidine kinase-like ATPase, C-terminal domain"/>
    <property type="match status" value="1"/>
</dbReference>
<dbReference type="InterPro" id="IPR005467">
    <property type="entry name" value="His_kinase_dom"/>
</dbReference>
<evidence type="ECO:0000256" key="3">
    <source>
        <dbReference type="ARBA" id="ARBA00012438"/>
    </source>
</evidence>
<dbReference type="Pfam" id="PF02518">
    <property type="entry name" value="HATPase_c"/>
    <property type="match status" value="1"/>
</dbReference>
<dbReference type="EC" id="2.7.13.3" evidence="3"/>
<reference evidence="13" key="1">
    <citation type="submission" date="2015-07" db="EMBL/GenBank/DDBJ databases">
        <authorList>
            <consortium name="Consortium for Microbial Forensics and Genomics (microFORGE)"/>
            <person name="Knight B.M."/>
            <person name="Roberts D.P."/>
            <person name="Lin D."/>
            <person name="Hari K."/>
            <person name="Fletcher J."/>
            <person name="Melcher U."/>
            <person name="Blagden T."/>
            <person name="Winegar R.A."/>
        </authorList>
    </citation>
    <scope>NUCLEOTIDE SEQUENCE [LARGE SCALE GENOMIC DNA]</scope>
    <source>
        <strain evidence="13">DSM 23493</strain>
    </source>
</reference>
<dbReference type="PATRIC" id="fig|582475.4.peg.2953"/>
<dbReference type="GO" id="GO:0005524">
    <property type="term" value="F:ATP binding"/>
    <property type="evidence" value="ECO:0007669"/>
    <property type="project" value="UniProtKB-KW"/>
</dbReference>
<evidence type="ECO:0000256" key="1">
    <source>
        <dbReference type="ARBA" id="ARBA00000085"/>
    </source>
</evidence>
<dbReference type="InterPro" id="IPR050351">
    <property type="entry name" value="BphY/WalK/GraS-like"/>
</dbReference>
<dbReference type="AlphaFoldDB" id="A0A0K9F584"/>
<keyword evidence="6" id="KW-0547">Nucleotide-binding</keyword>
<dbReference type="SMART" id="SM00387">
    <property type="entry name" value="HATPase_c"/>
    <property type="match status" value="1"/>
</dbReference>
<evidence type="ECO:0000256" key="9">
    <source>
        <dbReference type="ARBA" id="ARBA00023012"/>
    </source>
</evidence>
<protein>
    <recommendedName>
        <fullName evidence="3">histidine kinase</fullName>
        <ecNumber evidence="3">2.7.13.3</ecNumber>
    </recommendedName>
</protein>
<feature type="transmembrane region" description="Helical" evidence="10">
    <location>
        <begin position="154"/>
        <end position="176"/>
    </location>
</feature>
<evidence type="ECO:0000313" key="12">
    <source>
        <dbReference type="EMBL" id="KMY29276.1"/>
    </source>
</evidence>
<evidence type="ECO:0000256" key="7">
    <source>
        <dbReference type="ARBA" id="ARBA00022777"/>
    </source>
</evidence>
<dbReference type="SMART" id="SM00388">
    <property type="entry name" value="HisKA"/>
    <property type="match status" value="1"/>
</dbReference>
<dbReference type="GO" id="GO:0007234">
    <property type="term" value="P:osmosensory signaling via phosphorelay pathway"/>
    <property type="evidence" value="ECO:0007669"/>
    <property type="project" value="TreeGrafter"/>
</dbReference>
<evidence type="ECO:0000256" key="10">
    <source>
        <dbReference type="SAM" id="Phobius"/>
    </source>
</evidence>
<dbReference type="Pfam" id="PF00512">
    <property type="entry name" value="HisKA"/>
    <property type="match status" value="1"/>
</dbReference>
<evidence type="ECO:0000256" key="6">
    <source>
        <dbReference type="ARBA" id="ARBA00022741"/>
    </source>
</evidence>
<sequence length="466" mass="52818">MEGVSRILRRFVAATILISIFLLIFNFTMLWVLVFTENNQSPSPEDVVKQVAQGIKKQGDNYQLNEHTAELLQKNNAWTMLIGEDGRVQWGYHLPNDVPQSYSLVEVAKLSRYYLMEYPVYTWEHQDGLIVVGYPKKSHWKYQFDYLSEWVGSLPLRLILLLISNVVLALLISIMIGTRLIRKVRPLVDGVHNLAKEEVVQLDSKGIFGDLAMSINSTSTMLQHKTDALKLRDEARSNWIAGISHDIRTPLSLVLGYASDMEENSDLPEEQRHQAGIIRRQGEKLRSLVSDLNLVSMLEYEMQPLHLKNIRLSVLARQVATDFFNSGIDERYSIDLKLGAEAAQIMGDEKLLFRAINNLIQNSMHHNSEGCEIILETTLSKEGSKYRFIVTDNGLGIPQEQLKDITELPYSPKRKGTIKQGHGLGLPMVARITKAHNGRLILESGVDQSGLKVIMEFPVNQQSVEN</sequence>
<dbReference type="PANTHER" id="PTHR42878">
    <property type="entry name" value="TWO-COMPONENT HISTIDINE KINASE"/>
    <property type="match status" value="1"/>
</dbReference>
<gene>
    <name evidence="12" type="ORF">ACZ11_19425</name>
</gene>
<evidence type="ECO:0000256" key="8">
    <source>
        <dbReference type="ARBA" id="ARBA00022840"/>
    </source>
</evidence>
<dbReference type="PROSITE" id="PS50109">
    <property type="entry name" value="HIS_KIN"/>
    <property type="match status" value="1"/>
</dbReference>
<keyword evidence="10" id="KW-0812">Transmembrane</keyword>
<dbReference type="SUPFAM" id="SSF55874">
    <property type="entry name" value="ATPase domain of HSP90 chaperone/DNA topoisomerase II/histidine kinase"/>
    <property type="match status" value="1"/>
</dbReference>
<dbReference type="OrthoDB" id="368131at2"/>
<name>A0A0K9F584_9BACI</name>
<dbReference type="GeneID" id="96600383"/>
<dbReference type="PANTHER" id="PTHR42878:SF7">
    <property type="entry name" value="SENSOR HISTIDINE KINASE GLRK"/>
    <property type="match status" value="1"/>
</dbReference>
<dbReference type="GO" id="GO:0030295">
    <property type="term" value="F:protein kinase activator activity"/>
    <property type="evidence" value="ECO:0007669"/>
    <property type="project" value="TreeGrafter"/>
</dbReference>
<dbReference type="CDD" id="cd00075">
    <property type="entry name" value="HATPase"/>
    <property type="match status" value="1"/>
</dbReference>
<accession>A0A0K9F584</accession>
<comment type="catalytic activity">
    <reaction evidence="1">
        <text>ATP + protein L-histidine = ADP + protein N-phospho-L-histidine.</text>
        <dbReference type="EC" id="2.7.13.3"/>
    </reaction>
</comment>
<organism evidence="12 13">
    <name type="scientific">Lysinibacillus xylanilyticus</name>
    <dbReference type="NCBI Taxonomy" id="582475"/>
    <lineage>
        <taxon>Bacteria</taxon>
        <taxon>Bacillati</taxon>
        <taxon>Bacillota</taxon>
        <taxon>Bacilli</taxon>
        <taxon>Bacillales</taxon>
        <taxon>Bacillaceae</taxon>
        <taxon>Lysinibacillus</taxon>
    </lineage>
</organism>
<keyword evidence="4" id="KW-0597">Phosphoprotein</keyword>
<evidence type="ECO:0000313" key="13">
    <source>
        <dbReference type="Proteomes" id="UP000037326"/>
    </source>
</evidence>
<keyword evidence="10" id="KW-1133">Transmembrane helix</keyword>
<dbReference type="CDD" id="cd00082">
    <property type="entry name" value="HisKA"/>
    <property type="match status" value="1"/>
</dbReference>
<keyword evidence="8" id="KW-0067">ATP-binding</keyword>
<keyword evidence="7 12" id="KW-0418">Kinase</keyword>
<dbReference type="PRINTS" id="PR00344">
    <property type="entry name" value="BCTRLSENSOR"/>
</dbReference>
<dbReference type="SUPFAM" id="SSF47384">
    <property type="entry name" value="Homodimeric domain of signal transducing histidine kinase"/>
    <property type="match status" value="1"/>
</dbReference>
<evidence type="ECO:0000256" key="5">
    <source>
        <dbReference type="ARBA" id="ARBA00022679"/>
    </source>
</evidence>
<feature type="domain" description="Histidine kinase" evidence="11">
    <location>
        <begin position="242"/>
        <end position="461"/>
    </location>
</feature>
<proteinExistence type="predicted"/>
<comment type="subcellular location">
    <subcellularLocation>
        <location evidence="2">Membrane</location>
    </subcellularLocation>
</comment>
<dbReference type="InterPro" id="IPR004358">
    <property type="entry name" value="Sig_transdc_His_kin-like_C"/>
</dbReference>
<dbReference type="InterPro" id="IPR036097">
    <property type="entry name" value="HisK_dim/P_sf"/>
</dbReference>
<feature type="transmembrane region" description="Helical" evidence="10">
    <location>
        <begin position="12"/>
        <end position="34"/>
    </location>
</feature>
<dbReference type="EMBL" id="LFXJ01000010">
    <property type="protein sequence ID" value="KMY29276.1"/>
    <property type="molecule type" value="Genomic_DNA"/>
</dbReference>
<dbReference type="Proteomes" id="UP000037326">
    <property type="component" value="Unassembled WGS sequence"/>
</dbReference>
<dbReference type="InterPro" id="IPR003661">
    <property type="entry name" value="HisK_dim/P_dom"/>
</dbReference>